<keyword evidence="2 4" id="KW-0732">Signal</keyword>
<comment type="caution">
    <text evidence="6">The sequence shown here is derived from an EMBL/GenBank/DDBJ whole genome shotgun (WGS) entry which is preliminary data.</text>
</comment>
<keyword evidence="1" id="KW-0433">Leucine-rich repeat</keyword>
<proteinExistence type="predicted"/>
<dbReference type="InterPro" id="IPR026444">
    <property type="entry name" value="Secre_tail"/>
</dbReference>
<reference evidence="6 7" key="1">
    <citation type="submission" date="2023-10" db="EMBL/GenBank/DDBJ databases">
        <title>Marimonas sp. nov. isolated from tidal mud flat.</title>
        <authorList>
            <person name="Jaincy N.J."/>
            <person name="Srinivasan S."/>
            <person name="Lee S.-S."/>
        </authorList>
    </citation>
    <scope>NUCLEOTIDE SEQUENCE [LARGE SCALE GENOMIC DNA]</scope>
    <source>
        <strain evidence="6 7">MJ-SS3</strain>
    </source>
</reference>
<organism evidence="6 7">
    <name type="scientific">Gilvirhabdus luticola</name>
    <dbReference type="NCBI Taxonomy" id="3079858"/>
    <lineage>
        <taxon>Bacteria</taxon>
        <taxon>Pseudomonadati</taxon>
        <taxon>Bacteroidota</taxon>
        <taxon>Flavobacteriia</taxon>
        <taxon>Flavobacteriales</taxon>
        <taxon>Flavobacteriaceae</taxon>
        <taxon>Gilvirhabdus</taxon>
    </lineage>
</organism>
<dbReference type="PANTHER" id="PTHR47566">
    <property type="match status" value="1"/>
</dbReference>
<feature type="domain" description="Secretion system C-terminal sorting" evidence="5">
    <location>
        <begin position="454"/>
        <end position="521"/>
    </location>
</feature>
<dbReference type="Gene3D" id="3.80.10.10">
    <property type="entry name" value="Ribonuclease Inhibitor"/>
    <property type="match status" value="2"/>
</dbReference>
<feature type="signal peptide" evidence="4">
    <location>
        <begin position="1"/>
        <end position="20"/>
    </location>
</feature>
<dbReference type="NCBIfam" id="TIGR04183">
    <property type="entry name" value="Por_Secre_tail"/>
    <property type="match status" value="1"/>
</dbReference>
<sequence>MKTKLLFILLLAFSLNILYSQTTPISDPIFEQALIDLTIDTNGLNGNILNSDASIVTSLDVGGLGITNLSGIEAFTSLQTLSCDNNNIVMLDLRSNTNLTHVYCYYNSLTSLLLPNSNTLEQLEFYNNFLTSIDLTPYSNLTFLRSYNNPTLGSLDVSDSPNLQYLYCQNNGLNSLDVSQNPNLEILDCYNNNLMTLDVSNNLALWRLWCQDNNIDVLDVEQNVLLQTLYCYLNDMTSLSLPTTVTLTNLRCQANDLPSLDASGLTGLQNLRCFNNPNMTTLLLPPTNSLTYVDCDTTDISTLDASSLMNLNYLDVYYCYSLTNLMLPPTTALETLWAYSTGLSDLDFTSNTGLLTLDIANGNFTSIDVSMLDNLLYFWCNQSDNLTSLNLKNGNNHNMPTMNSQQSPLLACIEVDNPALAETYGGWTIDNWTDYMVTCPPLSTDKFNLSSISIYPNPTKDVFEINMMIDADYKLISLQGQQILEGTFKQGLNTLDVSTVSNGIYLLNFKNDLGSFSKKLVKN</sequence>
<dbReference type="EMBL" id="JAWHTF010000004">
    <property type="protein sequence ID" value="MDU8886285.1"/>
    <property type="molecule type" value="Genomic_DNA"/>
</dbReference>
<dbReference type="PANTHER" id="PTHR47566:SF1">
    <property type="entry name" value="PROTEIN NUD1"/>
    <property type="match status" value="1"/>
</dbReference>
<dbReference type="InterPro" id="IPR052574">
    <property type="entry name" value="CDIRP"/>
</dbReference>
<evidence type="ECO:0000256" key="4">
    <source>
        <dbReference type="SAM" id="SignalP"/>
    </source>
</evidence>
<dbReference type="Pfam" id="PF18962">
    <property type="entry name" value="Por_Secre_tail"/>
    <property type="match status" value="1"/>
</dbReference>
<protein>
    <submittedName>
        <fullName evidence="6">T9SS type A sorting domain-containing protein</fullName>
    </submittedName>
</protein>
<keyword evidence="3" id="KW-0677">Repeat</keyword>
<evidence type="ECO:0000259" key="5">
    <source>
        <dbReference type="Pfam" id="PF18962"/>
    </source>
</evidence>
<dbReference type="RefSeq" id="WP_316662269.1">
    <property type="nucleotide sequence ID" value="NZ_JAWHTF010000004.1"/>
</dbReference>
<name>A0ABU3U7A2_9FLAO</name>
<dbReference type="Proteomes" id="UP001268651">
    <property type="component" value="Unassembled WGS sequence"/>
</dbReference>
<evidence type="ECO:0000256" key="2">
    <source>
        <dbReference type="ARBA" id="ARBA00022729"/>
    </source>
</evidence>
<evidence type="ECO:0000313" key="7">
    <source>
        <dbReference type="Proteomes" id="UP001268651"/>
    </source>
</evidence>
<keyword evidence="7" id="KW-1185">Reference proteome</keyword>
<dbReference type="SUPFAM" id="SSF52058">
    <property type="entry name" value="L domain-like"/>
    <property type="match status" value="1"/>
</dbReference>
<evidence type="ECO:0000313" key="6">
    <source>
        <dbReference type="EMBL" id="MDU8886285.1"/>
    </source>
</evidence>
<dbReference type="InterPro" id="IPR032675">
    <property type="entry name" value="LRR_dom_sf"/>
</dbReference>
<feature type="chain" id="PRO_5045491350" evidence="4">
    <location>
        <begin position="21"/>
        <end position="523"/>
    </location>
</feature>
<evidence type="ECO:0000256" key="1">
    <source>
        <dbReference type="ARBA" id="ARBA00022614"/>
    </source>
</evidence>
<accession>A0ABU3U7A2</accession>
<evidence type="ECO:0000256" key="3">
    <source>
        <dbReference type="ARBA" id="ARBA00022737"/>
    </source>
</evidence>
<gene>
    <name evidence="6" type="ORF">RXV94_08940</name>
</gene>